<gene>
    <name evidence="8" type="ORF">AV926_08675</name>
    <name evidence="9" type="ORF">SAMN04488018_102363</name>
</gene>
<evidence type="ECO:0000256" key="6">
    <source>
        <dbReference type="SAM" id="Phobius"/>
    </source>
</evidence>
<protein>
    <submittedName>
        <fullName evidence="8">Glycerol acyltransferase</fullName>
    </submittedName>
</protein>
<evidence type="ECO:0000256" key="3">
    <source>
        <dbReference type="ARBA" id="ARBA00022692"/>
    </source>
</evidence>
<keyword evidence="2" id="KW-1003">Cell membrane</keyword>
<feature type="transmembrane region" description="Helical" evidence="6">
    <location>
        <begin position="685"/>
        <end position="705"/>
    </location>
</feature>
<dbReference type="SUPFAM" id="SSF69593">
    <property type="entry name" value="Glycerol-3-phosphate (1)-acyltransferase"/>
    <property type="match status" value="1"/>
</dbReference>
<dbReference type="InterPro" id="IPR004869">
    <property type="entry name" value="MMPL_dom"/>
</dbReference>
<dbReference type="PANTHER" id="PTHR33406:SF13">
    <property type="entry name" value="MEMBRANE PROTEIN YDFJ"/>
    <property type="match status" value="1"/>
</dbReference>
<dbReference type="Pfam" id="PF03176">
    <property type="entry name" value="MMPL"/>
    <property type="match status" value="1"/>
</dbReference>
<feature type="domain" description="Phospholipid/glycerol acyltransferase" evidence="7">
    <location>
        <begin position="894"/>
        <end position="1003"/>
    </location>
</feature>
<keyword evidence="5 6" id="KW-0472">Membrane</keyword>
<keyword evidence="3 6" id="KW-0812">Transmembrane</keyword>
<feature type="transmembrane region" description="Helical" evidence="6">
    <location>
        <begin position="17"/>
        <end position="35"/>
    </location>
</feature>
<dbReference type="EMBL" id="FNYS01000002">
    <property type="protein sequence ID" value="SEI63629.1"/>
    <property type="molecule type" value="Genomic_DNA"/>
</dbReference>
<sequence>MSSVFYHIYKWGEKNKVIFFILSILFVVLTAYGALNIKFEEDITRILPKNEKTSITSKILGQLRFSDKVSVIIEKQKDGTTDDMVELANQFLDSLAVKNEYVKSIQGKVDDENINEAISFVYDHLPLFLEETDYDKIATKLNNDSLKQVVEGNYKTLISPTGMVAKQFIQRDPMGIGFMALQKLQQLNIGDDFHLVDGYIMNKDEDKLLLFIDPVYDGTETEHNTIFVNYLNGVKEDLNKTYLDKVSVDYFGASFVAVANAKQIKSDIQKTVAISVTVLMLLLIAFYRKLFIPIILFIPTVFAALVALFVLYFIKDSISAISLSVGAILIGITIDYALHIMTHYKHSGDIKEVYREITRPIIMSCATTAIAFLCLVFVHSEALKDLGIFASITVMAAGIFSLLFIPHLYKPSAKDLVGESSTVLDKVAKYPFDKSKWLLGLCLLAIVVSCFAFNHTIFNKDLSSMNYFPEELKQAEEKLNNTLDSNSKSLYITCYGEDVDEVVEDNARLAQHLQLEQSEGNILQYSSLGNIVLSKSQQEQKIKRWNEFWAKQDITALKSTLIREGLKYDFMESTYTGFYNLLATSFSVIPIQEYVKLNPQIMDEFFIEKDGFYTINTLVKVKESDRATFVNALKGPKEYLVIDRKAINETFLSNLVNDFTSLVNYSFIAVLLILWFFFRRAEMVIVSMIPIMITGFITTGLMGLFQIEFNIFSSIVCTLVFGQGVDFTIFMTNALQKEYTTGKDESVMYRSSIILAVLTTLLAIGTLIFAKHPALRSISMVSLIGLSVSAIVAFVLYPRLYRFCFTNRQRKGLSPITLRLTLFSVVSFTYFGLFGILYSCIARVLMLILPMPKVVKLRWFGKGMSLYQTSVLYLNPFVKKGIINKHKEDFKKPAIIIANHTSFLDSLTIGMVNSNIVYLVNDWVYKSPIFGRAVQMAGFYPVSNGVDNSVAHLEERVKQGFSLMIFPEGTRSMTNDVQRFHKGAFFLAETLKLDILPMYIHGNSEVIPKGDYVIYGGHIITTVGERIAYDDSSYGSNYAERTKKISRFFKEQFKEIRTELEDKNYFRRKLLLSYYYKEGNILKEVKEDFKQYADDYYELNNHLSDKEKIVHLGDDYGQINFLVTLQQSKRKVYAYLSDSYKRSVAQTNYVTKCRSVVYVEDIDAVDSSVTTLLVSAAVEHSVGEHINKIVVLRRKTNGYEPEHGFDLAVENEYISVYLRK</sequence>
<evidence type="ECO:0000256" key="5">
    <source>
        <dbReference type="ARBA" id="ARBA00023136"/>
    </source>
</evidence>
<dbReference type="GO" id="GO:0016746">
    <property type="term" value="F:acyltransferase activity"/>
    <property type="evidence" value="ECO:0007669"/>
    <property type="project" value="UniProtKB-KW"/>
</dbReference>
<evidence type="ECO:0000313" key="11">
    <source>
        <dbReference type="Proteomes" id="UP000183077"/>
    </source>
</evidence>
<reference evidence="9 11" key="2">
    <citation type="submission" date="2016-10" db="EMBL/GenBank/DDBJ databases">
        <authorList>
            <person name="de Groot N.N."/>
        </authorList>
    </citation>
    <scope>NUCLEOTIDE SEQUENCE [LARGE SCALE GENOMIC DNA]</scope>
    <source>
        <strain evidence="9 11">DSM 23048</strain>
    </source>
</reference>
<feature type="transmembrane region" description="Helical" evidence="6">
    <location>
        <begin position="386"/>
        <end position="405"/>
    </location>
</feature>
<evidence type="ECO:0000259" key="7">
    <source>
        <dbReference type="SMART" id="SM00563"/>
    </source>
</evidence>
<dbReference type="InterPro" id="IPR050545">
    <property type="entry name" value="Mycobact_MmpL"/>
</dbReference>
<dbReference type="Proteomes" id="UP000076630">
    <property type="component" value="Unassembled WGS sequence"/>
</dbReference>
<keyword evidence="10" id="KW-1185">Reference proteome</keyword>
<feature type="transmembrane region" description="Helical" evidence="6">
    <location>
        <begin position="711"/>
        <end position="735"/>
    </location>
</feature>
<evidence type="ECO:0000313" key="10">
    <source>
        <dbReference type="Proteomes" id="UP000076630"/>
    </source>
</evidence>
<name>A0A163Z9Y0_9FLAO</name>
<feature type="transmembrane region" description="Helical" evidence="6">
    <location>
        <begin position="747"/>
        <end position="769"/>
    </location>
</feature>
<feature type="transmembrane region" description="Helical" evidence="6">
    <location>
        <begin position="361"/>
        <end position="380"/>
    </location>
</feature>
<evidence type="ECO:0000256" key="1">
    <source>
        <dbReference type="ARBA" id="ARBA00004651"/>
    </source>
</evidence>
<keyword evidence="8" id="KW-0012">Acyltransferase</keyword>
<keyword evidence="4 6" id="KW-1133">Transmembrane helix</keyword>
<feature type="transmembrane region" description="Helical" evidence="6">
    <location>
        <begin position="320"/>
        <end position="340"/>
    </location>
</feature>
<evidence type="ECO:0000313" key="9">
    <source>
        <dbReference type="EMBL" id="SEI63629.1"/>
    </source>
</evidence>
<comment type="subcellular location">
    <subcellularLocation>
        <location evidence="1">Cell membrane</location>
        <topology evidence="1">Multi-pass membrane protein</topology>
    </subcellularLocation>
</comment>
<dbReference type="SUPFAM" id="SSF82866">
    <property type="entry name" value="Multidrug efflux transporter AcrB transmembrane domain"/>
    <property type="match status" value="2"/>
</dbReference>
<feature type="transmembrane region" description="Helical" evidence="6">
    <location>
        <begin position="659"/>
        <end position="678"/>
    </location>
</feature>
<evidence type="ECO:0000256" key="4">
    <source>
        <dbReference type="ARBA" id="ARBA00022989"/>
    </source>
</evidence>
<feature type="transmembrane region" description="Helical" evidence="6">
    <location>
        <begin position="294"/>
        <end position="314"/>
    </location>
</feature>
<evidence type="ECO:0000256" key="2">
    <source>
        <dbReference type="ARBA" id="ARBA00022475"/>
    </source>
</evidence>
<dbReference type="Proteomes" id="UP000183077">
    <property type="component" value="Unassembled WGS sequence"/>
</dbReference>
<feature type="transmembrane region" description="Helical" evidence="6">
    <location>
        <begin position="268"/>
        <end position="287"/>
    </location>
</feature>
<feature type="transmembrane region" description="Helical" evidence="6">
    <location>
        <begin position="437"/>
        <end position="458"/>
    </location>
</feature>
<dbReference type="InterPro" id="IPR002123">
    <property type="entry name" value="Plipid/glycerol_acylTrfase"/>
</dbReference>
<keyword evidence="8" id="KW-0808">Transferase</keyword>
<dbReference type="CDD" id="cd07989">
    <property type="entry name" value="LPLAT_AGPAT-like"/>
    <property type="match status" value="1"/>
</dbReference>
<dbReference type="OrthoDB" id="9803035at2"/>
<proteinExistence type="predicted"/>
<dbReference type="Gene3D" id="1.20.1640.10">
    <property type="entry name" value="Multidrug efflux transporter AcrB transmembrane domain"/>
    <property type="match status" value="2"/>
</dbReference>
<dbReference type="Pfam" id="PF01553">
    <property type="entry name" value="Acyltransferase"/>
    <property type="match status" value="1"/>
</dbReference>
<reference evidence="8 10" key="1">
    <citation type="submission" date="2016-01" db="EMBL/GenBank/DDBJ databases">
        <title>Whole genome sequencing of Myroides marinus L41.</title>
        <authorList>
            <person name="Hong K.W."/>
        </authorList>
    </citation>
    <scope>NUCLEOTIDE SEQUENCE [LARGE SCALE GENOMIC DNA]</scope>
    <source>
        <strain evidence="8 10">L41</strain>
    </source>
</reference>
<evidence type="ECO:0000313" key="8">
    <source>
        <dbReference type="EMBL" id="KZE81347.1"/>
    </source>
</evidence>
<dbReference type="GeneID" id="82256053"/>
<accession>A0A163Z9Y0</accession>
<feature type="transmembrane region" description="Helical" evidence="6">
    <location>
        <begin position="775"/>
        <end position="797"/>
    </location>
</feature>
<feature type="transmembrane region" description="Helical" evidence="6">
    <location>
        <begin position="818"/>
        <end position="838"/>
    </location>
</feature>
<dbReference type="GO" id="GO:0005886">
    <property type="term" value="C:plasma membrane"/>
    <property type="evidence" value="ECO:0007669"/>
    <property type="project" value="UniProtKB-SubCell"/>
</dbReference>
<dbReference type="PANTHER" id="PTHR33406">
    <property type="entry name" value="MEMBRANE PROTEIN MJ1562-RELATED"/>
    <property type="match status" value="1"/>
</dbReference>
<dbReference type="SMART" id="SM00563">
    <property type="entry name" value="PlsC"/>
    <property type="match status" value="1"/>
</dbReference>
<dbReference type="RefSeq" id="WP_038985562.1">
    <property type="nucleotide sequence ID" value="NZ_FNYS01000002.1"/>
</dbReference>
<dbReference type="AlphaFoldDB" id="A0A163Z9Y0"/>
<dbReference type="EMBL" id="LQNU01000053">
    <property type="protein sequence ID" value="KZE81347.1"/>
    <property type="molecule type" value="Genomic_DNA"/>
</dbReference>
<organism evidence="8 10">
    <name type="scientific">Myroides marinus</name>
    <dbReference type="NCBI Taxonomy" id="703342"/>
    <lineage>
        <taxon>Bacteria</taxon>
        <taxon>Pseudomonadati</taxon>
        <taxon>Bacteroidota</taxon>
        <taxon>Flavobacteriia</taxon>
        <taxon>Flavobacteriales</taxon>
        <taxon>Flavobacteriaceae</taxon>
        <taxon>Myroides</taxon>
    </lineage>
</organism>